<dbReference type="Gene3D" id="3.40.50.2020">
    <property type="match status" value="1"/>
</dbReference>
<keyword evidence="3 6" id="KW-0328">Glycosyltransferase</keyword>
<evidence type="ECO:0000256" key="3">
    <source>
        <dbReference type="ARBA" id="ARBA00022676"/>
    </source>
</evidence>
<feature type="binding site" description="in other chain" evidence="6">
    <location>
        <position position="114"/>
    </location>
    <ligand>
        <name>5-phospho-alpha-D-ribose 1-diphosphate</name>
        <dbReference type="ChEBI" id="CHEBI:58017"/>
        <note>ligand shared between dimeric partners</note>
    </ligand>
</feature>
<comment type="subunit">
    <text evidence="6">Homodimer.</text>
</comment>
<feature type="domain" description="Phosphoribosyltransferase" evidence="7">
    <location>
        <begin position="65"/>
        <end position="178"/>
    </location>
</feature>
<gene>
    <name evidence="6 8" type="primary">pyrE</name>
    <name evidence="8" type="ORF">GCM10007100_24610</name>
</gene>
<dbReference type="NCBIfam" id="TIGR00336">
    <property type="entry name" value="pyrE"/>
    <property type="match status" value="1"/>
</dbReference>
<accession>A0A918WMF5</accession>
<dbReference type="PANTHER" id="PTHR19278:SF9">
    <property type="entry name" value="URIDINE 5'-MONOPHOSPHATE SYNTHASE"/>
    <property type="match status" value="1"/>
</dbReference>
<dbReference type="GO" id="GO:0004588">
    <property type="term" value="F:orotate phosphoribosyltransferase activity"/>
    <property type="evidence" value="ECO:0007669"/>
    <property type="project" value="UniProtKB-UniRule"/>
</dbReference>
<dbReference type="GO" id="GO:0044205">
    <property type="term" value="P:'de novo' UMP biosynthetic process"/>
    <property type="evidence" value="ECO:0007669"/>
    <property type="project" value="UniProtKB-UniRule"/>
</dbReference>
<evidence type="ECO:0000256" key="6">
    <source>
        <dbReference type="HAMAP-Rule" id="MF_01208"/>
    </source>
</evidence>
<feature type="binding site" evidence="6">
    <location>
        <position position="113"/>
    </location>
    <ligand>
        <name>5-phospho-alpha-D-ribose 1-diphosphate</name>
        <dbReference type="ChEBI" id="CHEBI:58017"/>
        <note>ligand shared between dimeric partners</note>
    </ligand>
</feature>
<dbReference type="Pfam" id="PF00156">
    <property type="entry name" value="Pribosyltran"/>
    <property type="match status" value="1"/>
</dbReference>
<dbReference type="InterPro" id="IPR023031">
    <property type="entry name" value="OPRT"/>
</dbReference>
<proteinExistence type="inferred from homology"/>
<dbReference type="InterPro" id="IPR004467">
    <property type="entry name" value="Or_phspho_trans_dom"/>
</dbReference>
<sequence length="197" mass="21029">MALAQTERLTGPMTARDELKAILQKKSIRTGDFTLASGKKSDFYVDCRVTTMDCRGAILVGEVGYAAVTEMIAELSEKPVAIGGMTMGADPISLAIAMESSRQNNPLQMFSVRKEAKKYGTGKRVEGNFNSGDTIILVEDTATTGGSTIKAMDAIEAEGGKVAFVLILVDRQEGAKEVIEARGVEVVSVYGKAELIQ</sequence>
<protein>
    <recommendedName>
        <fullName evidence="2 6">Orotate phosphoribosyltransferase</fullName>
        <shortName evidence="6">OPRT</shortName>
        <shortName evidence="6">OPRTase</shortName>
        <ecNumber evidence="2 6">2.4.2.10</ecNumber>
    </recommendedName>
</protein>
<dbReference type="InterPro" id="IPR000836">
    <property type="entry name" value="PRTase_dom"/>
</dbReference>
<comment type="catalytic activity">
    <reaction evidence="6">
        <text>orotidine 5'-phosphate + diphosphate = orotate + 5-phospho-alpha-D-ribose 1-diphosphate</text>
        <dbReference type="Rhea" id="RHEA:10380"/>
        <dbReference type="ChEBI" id="CHEBI:30839"/>
        <dbReference type="ChEBI" id="CHEBI:33019"/>
        <dbReference type="ChEBI" id="CHEBI:57538"/>
        <dbReference type="ChEBI" id="CHEBI:58017"/>
        <dbReference type="EC" id="2.4.2.10"/>
    </reaction>
</comment>
<comment type="similarity">
    <text evidence="6">Belongs to the purine/pyrimidine phosphoribosyltransferase family. PyrE subfamily.</text>
</comment>
<dbReference type="SUPFAM" id="SSF53271">
    <property type="entry name" value="PRTase-like"/>
    <property type="match status" value="1"/>
</dbReference>
<feature type="binding site" evidence="6">
    <location>
        <position position="117"/>
    </location>
    <ligand>
        <name>5-phospho-alpha-D-ribose 1-diphosphate</name>
        <dbReference type="ChEBI" id="CHEBI:58017"/>
        <note>ligand shared between dimeric partners</note>
    </ligand>
</feature>
<feature type="binding site" evidence="6">
    <location>
        <position position="143"/>
    </location>
    <ligand>
        <name>orotate</name>
        <dbReference type="ChEBI" id="CHEBI:30839"/>
    </ligand>
</feature>
<dbReference type="EC" id="2.4.2.10" evidence="2 6"/>
<dbReference type="PANTHER" id="PTHR19278">
    <property type="entry name" value="OROTATE PHOSPHORIBOSYLTRANSFERASE"/>
    <property type="match status" value="1"/>
</dbReference>
<comment type="pathway">
    <text evidence="1 6">Pyrimidine metabolism; UMP biosynthesis via de novo pathway; UMP from orotate: step 1/2.</text>
</comment>
<name>A0A918WMF5_9BACT</name>
<feature type="binding site" description="in other chain" evidence="6">
    <location>
        <begin position="139"/>
        <end position="147"/>
    </location>
    <ligand>
        <name>5-phospho-alpha-D-ribose 1-diphosphate</name>
        <dbReference type="ChEBI" id="CHEBI:58017"/>
        <note>ligand shared between dimeric partners</note>
    </ligand>
</feature>
<dbReference type="InterPro" id="IPR029057">
    <property type="entry name" value="PRTase-like"/>
</dbReference>
<keyword evidence="5 6" id="KW-0665">Pyrimidine biosynthesis</keyword>
<dbReference type="GO" id="GO:0019856">
    <property type="term" value="P:pyrimidine nucleobase biosynthetic process"/>
    <property type="evidence" value="ECO:0007669"/>
    <property type="project" value="TreeGrafter"/>
</dbReference>
<keyword evidence="4 6" id="KW-0808">Transferase</keyword>
<dbReference type="AlphaFoldDB" id="A0A918WMF5"/>
<feature type="binding site" evidence="6">
    <location>
        <position position="171"/>
    </location>
    <ligand>
        <name>orotate</name>
        <dbReference type="ChEBI" id="CHEBI:30839"/>
    </ligand>
</feature>
<comment type="cofactor">
    <cofactor evidence="6">
        <name>Mg(2+)</name>
        <dbReference type="ChEBI" id="CHEBI:18420"/>
    </cofactor>
</comment>
<dbReference type="Proteomes" id="UP000644507">
    <property type="component" value="Unassembled WGS sequence"/>
</dbReference>
<evidence type="ECO:0000313" key="9">
    <source>
        <dbReference type="Proteomes" id="UP000644507"/>
    </source>
</evidence>
<comment type="caution">
    <text evidence="8">The sequence shown here is derived from an EMBL/GenBank/DDBJ whole genome shotgun (WGS) entry which is preliminary data.</text>
</comment>
<evidence type="ECO:0000256" key="1">
    <source>
        <dbReference type="ARBA" id="ARBA00004889"/>
    </source>
</evidence>
<organism evidence="8 9">
    <name type="scientific">Roseibacillus persicicus</name>
    <dbReference type="NCBI Taxonomy" id="454148"/>
    <lineage>
        <taxon>Bacteria</taxon>
        <taxon>Pseudomonadati</taxon>
        <taxon>Verrucomicrobiota</taxon>
        <taxon>Verrucomicrobiia</taxon>
        <taxon>Verrucomicrobiales</taxon>
        <taxon>Verrucomicrobiaceae</taxon>
        <taxon>Roseibacillus</taxon>
    </lineage>
</organism>
<dbReference type="GO" id="GO:0000287">
    <property type="term" value="F:magnesium ion binding"/>
    <property type="evidence" value="ECO:0007669"/>
    <property type="project" value="UniProtKB-UniRule"/>
</dbReference>
<reference evidence="8" key="1">
    <citation type="journal article" date="2014" name="Int. J. Syst. Evol. Microbiol.">
        <title>Complete genome sequence of Corynebacterium casei LMG S-19264T (=DSM 44701T), isolated from a smear-ripened cheese.</title>
        <authorList>
            <consortium name="US DOE Joint Genome Institute (JGI-PGF)"/>
            <person name="Walter F."/>
            <person name="Albersmeier A."/>
            <person name="Kalinowski J."/>
            <person name="Ruckert C."/>
        </authorList>
    </citation>
    <scope>NUCLEOTIDE SEQUENCE</scope>
    <source>
        <strain evidence="8">KCTC 12988</strain>
    </source>
</reference>
<comment type="caution">
    <text evidence="6">Lacks conserved residue(s) required for the propagation of feature annotation.</text>
</comment>
<keyword evidence="9" id="KW-1185">Reference proteome</keyword>
<keyword evidence="6" id="KW-0460">Magnesium</keyword>
<evidence type="ECO:0000313" key="8">
    <source>
        <dbReference type="EMBL" id="GHC56875.1"/>
    </source>
</evidence>
<evidence type="ECO:0000256" key="2">
    <source>
        <dbReference type="ARBA" id="ARBA00011971"/>
    </source>
</evidence>
<evidence type="ECO:0000256" key="4">
    <source>
        <dbReference type="ARBA" id="ARBA00022679"/>
    </source>
</evidence>
<evidence type="ECO:0000256" key="5">
    <source>
        <dbReference type="ARBA" id="ARBA00022975"/>
    </source>
</evidence>
<evidence type="ECO:0000259" key="7">
    <source>
        <dbReference type="Pfam" id="PF00156"/>
    </source>
</evidence>
<dbReference type="EMBL" id="BMXI01000010">
    <property type="protein sequence ID" value="GHC56875.1"/>
    <property type="molecule type" value="Genomic_DNA"/>
</dbReference>
<dbReference type="HAMAP" id="MF_01208">
    <property type="entry name" value="PyrE"/>
    <property type="match status" value="1"/>
</dbReference>
<reference evidence="8" key="2">
    <citation type="submission" date="2020-09" db="EMBL/GenBank/DDBJ databases">
        <authorList>
            <person name="Sun Q."/>
            <person name="Kim S."/>
        </authorList>
    </citation>
    <scope>NUCLEOTIDE SEQUENCE</scope>
    <source>
        <strain evidence="8">KCTC 12988</strain>
    </source>
</reference>
<dbReference type="CDD" id="cd06223">
    <property type="entry name" value="PRTases_typeI"/>
    <property type="match status" value="1"/>
</dbReference>
<comment type="function">
    <text evidence="6">Catalyzes the transfer of a ribosyl phosphate group from 5-phosphoribose 1-diphosphate to orotate, leading to the formation of orotidine monophosphate (OMP).</text>
</comment>